<gene>
    <name evidence="10" type="ORF">ACEZDE_29070</name>
</gene>
<keyword evidence="3 10" id="KW-0328">Glycosyltransferase</keyword>
<evidence type="ECO:0000256" key="8">
    <source>
        <dbReference type="SAM" id="Phobius"/>
    </source>
</evidence>
<dbReference type="InterPro" id="IPR050297">
    <property type="entry name" value="LipidA_mod_glycosyltrf_83"/>
</dbReference>
<dbReference type="GO" id="GO:0016757">
    <property type="term" value="F:glycosyltransferase activity"/>
    <property type="evidence" value="ECO:0007669"/>
    <property type="project" value="UniProtKB-KW"/>
</dbReference>
<feature type="transmembrane region" description="Helical" evidence="8">
    <location>
        <begin position="222"/>
        <end position="240"/>
    </location>
</feature>
<comment type="subcellular location">
    <subcellularLocation>
        <location evidence="1">Cell membrane</location>
        <topology evidence="1">Multi-pass membrane protein</topology>
    </subcellularLocation>
</comment>
<name>A0ABV6W3U7_9ACTN</name>
<protein>
    <submittedName>
        <fullName evidence="10">Glycosyltransferase family 39 protein</fullName>
        <ecNumber evidence="10">2.4.-.-</ecNumber>
    </submittedName>
</protein>
<evidence type="ECO:0000256" key="1">
    <source>
        <dbReference type="ARBA" id="ARBA00004651"/>
    </source>
</evidence>
<dbReference type="InterPro" id="IPR038731">
    <property type="entry name" value="RgtA/B/C-like"/>
</dbReference>
<evidence type="ECO:0000256" key="3">
    <source>
        <dbReference type="ARBA" id="ARBA00022676"/>
    </source>
</evidence>
<feature type="domain" description="Glycosyltransferase RgtA/B/C/D-like" evidence="9">
    <location>
        <begin position="53"/>
        <end position="198"/>
    </location>
</feature>
<dbReference type="PANTHER" id="PTHR33908">
    <property type="entry name" value="MANNOSYLTRANSFERASE YKCB-RELATED"/>
    <property type="match status" value="1"/>
</dbReference>
<reference evidence="10 11" key="1">
    <citation type="submission" date="2024-09" db="EMBL/GenBank/DDBJ databases">
        <authorList>
            <person name="Lee S.D."/>
        </authorList>
    </citation>
    <scope>NUCLEOTIDE SEQUENCE [LARGE SCALE GENOMIC DNA]</scope>
    <source>
        <strain evidence="10 11">N8-3</strain>
    </source>
</reference>
<evidence type="ECO:0000256" key="4">
    <source>
        <dbReference type="ARBA" id="ARBA00022679"/>
    </source>
</evidence>
<evidence type="ECO:0000256" key="6">
    <source>
        <dbReference type="ARBA" id="ARBA00022989"/>
    </source>
</evidence>
<keyword evidence="2" id="KW-1003">Cell membrane</keyword>
<organism evidence="10 11">
    <name type="scientific">Streptacidiphilus cavernicola</name>
    <dbReference type="NCBI Taxonomy" id="3342716"/>
    <lineage>
        <taxon>Bacteria</taxon>
        <taxon>Bacillati</taxon>
        <taxon>Actinomycetota</taxon>
        <taxon>Actinomycetes</taxon>
        <taxon>Kitasatosporales</taxon>
        <taxon>Streptomycetaceae</taxon>
        <taxon>Streptacidiphilus</taxon>
    </lineage>
</organism>
<feature type="transmembrane region" description="Helical" evidence="8">
    <location>
        <begin position="66"/>
        <end position="86"/>
    </location>
</feature>
<accession>A0ABV6W3U7</accession>
<evidence type="ECO:0000259" key="9">
    <source>
        <dbReference type="Pfam" id="PF13231"/>
    </source>
</evidence>
<comment type="caution">
    <text evidence="10">The sequence shown here is derived from an EMBL/GenBank/DDBJ whole genome shotgun (WGS) entry which is preliminary data.</text>
</comment>
<evidence type="ECO:0000256" key="7">
    <source>
        <dbReference type="ARBA" id="ARBA00023136"/>
    </source>
</evidence>
<keyword evidence="4 10" id="KW-0808">Transferase</keyword>
<proteinExistence type="predicted"/>
<evidence type="ECO:0000313" key="10">
    <source>
        <dbReference type="EMBL" id="MFC1420664.1"/>
    </source>
</evidence>
<feature type="transmembrane region" description="Helical" evidence="8">
    <location>
        <begin position="261"/>
        <end position="283"/>
    </location>
</feature>
<keyword evidence="5 8" id="KW-0812">Transmembrane</keyword>
<dbReference type="Proteomes" id="UP001592531">
    <property type="component" value="Unassembled WGS sequence"/>
</dbReference>
<dbReference type="Pfam" id="PF13231">
    <property type="entry name" value="PMT_2"/>
    <property type="match status" value="1"/>
</dbReference>
<dbReference type="PANTHER" id="PTHR33908:SF11">
    <property type="entry name" value="MEMBRANE PROTEIN"/>
    <property type="match status" value="1"/>
</dbReference>
<sequence length="470" mass="49157">MVLALLLGFWGIGRGGSFWGDEAVSLQVAHRDTGRIMRLTQHVDAVHGCYYLLLHGLFRLHDGGAVLLRTPSVLATAAAAGGIALVGRRLASPRAGLAAGLAFPAFPAVQYYAQEGRSYALVCAVVVGSWLLLLRAVERPTVGRWACYGLAALATGLLHEYAVLAVAAQGLTLLTGRQPRRVRAGWALATGAAAVAMLPLVLRGAEQAGQVAWIAEPGTGTVLFGAGLALVGVLCALVRVPPRPDQRISDQRIPPPSLRALALPVLLLPQGALLLVSFCWTPVYLDRYVLFEYAGLALLVGAALDAAGRALPRLGWRALLAVPAALLLLLPLELHLRTPQSRGNDLAGAAHAVRALARPGDGVLFLPSSLRQSALALPRDYTGLRDLALLQDGPSLGNLSGTEVPSAAVPGRLRGADRIVTVRVAPGSTADPASGQDLAKKRVLAAGFQVCAQRSVRGLLVTAYARPGHC</sequence>
<keyword evidence="11" id="KW-1185">Reference proteome</keyword>
<keyword evidence="6 8" id="KW-1133">Transmembrane helix</keyword>
<dbReference type="RefSeq" id="WP_380542343.1">
    <property type="nucleotide sequence ID" value="NZ_JBHFAB010000028.1"/>
</dbReference>
<feature type="transmembrane region" description="Helical" evidence="8">
    <location>
        <begin position="119"/>
        <end position="137"/>
    </location>
</feature>
<feature type="transmembrane region" description="Helical" evidence="8">
    <location>
        <begin position="289"/>
        <end position="307"/>
    </location>
</feature>
<evidence type="ECO:0000313" key="11">
    <source>
        <dbReference type="Proteomes" id="UP001592531"/>
    </source>
</evidence>
<evidence type="ECO:0000256" key="5">
    <source>
        <dbReference type="ARBA" id="ARBA00022692"/>
    </source>
</evidence>
<keyword evidence="7 8" id="KW-0472">Membrane</keyword>
<dbReference type="EC" id="2.4.-.-" evidence="10"/>
<feature type="transmembrane region" description="Helical" evidence="8">
    <location>
        <begin position="95"/>
        <end position="113"/>
    </location>
</feature>
<evidence type="ECO:0000256" key="2">
    <source>
        <dbReference type="ARBA" id="ARBA00022475"/>
    </source>
</evidence>
<dbReference type="EMBL" id="JBHFAB010000028">
    <property type="protein sequence ID" value="MFC1420664.1"/>
    <property type="molecule type" value="Genomic_DNA"/>
</dbReference>
<feature type="transmembrane region" description="Helical" evidence="8">
    <location>
        <begin position="184"/>
        <end position="202"/>
    </location>
</feature>